<evidence type="ECO:0000256" key="9">
    <source>
        <dbReference type="ARBA" id="ARBA00025772"/>
    </source>
</evidence>
<dbReference type="InterPro" id="IPR022346">
    <property type="entry name" value="T2SS_GspH"/>
</dbReference>
<evidence type="ECO:0000256" key="5">
    <source>
        <dbReference type="ARBA" id="ARBA00022519"/>
    </source>
</evidence>
<evidence type="ECO:0000313" key="13">
    <source>
        <dbReference type="EMBL" id="MDI1231987.1"/>
    </source>
</evidence>
<evidence type="ECO:0000256" key="1">
    <source>
        <dbReference type="ARBA" id="ARBA00004377"/>
    </source>
</evidence>
<comment type="similarity">
    <text evidence="9">Belongs to the GSP H family.</text>
</comment>
<dbReference type="InterPro" id="IPR045584">
    <property type="entry name" value="Pilin-like"/>
</dbReference>
<dbReference type="SUPFAM" id="SSF54523">
    <property type="entry name" value="Pili subunits"/>
    <property type="match status" value="1"/>
</dbReference>
<evidence type="ECO:0000256" key="11">
    <source>
        <dbReference type="SAM" id="Phobius"/>
    </source>
</evidence>
<dbReference type="GO" id="GO:0015627">
    <property type="term" value="C:type II protein secretion system complex"/>
    <property type="evidence" value="ECO:0007669"/>
    <property type="project" value="InterPro"/>
</dbReference>
<keyword evidence="14" id="KW-1185">Reference proteome</keyword>
<evidence type="ECO:0000259" key="12">
    <source>
        <dbReference type="Pfam" id="PF12019"/>
    </source>
</evidence>
<evidence type="ECO:0000256" key="6">
    <source>
        <dbReference type="ARBA" id="ARBA00022692"/>
    </source>
</evidence>
<keyword evidence="5" id="KW-0997">Cell inner membrane</keyword>
<dbReference type="Pfam" id="PF12019">
    <property type="entry name" value="GspH"/>
    <property type="match status" value="1"/>
</dbReference>
<keyword evidence="3" id="KW-1003">Cell membrane</keyword>
<evidence type="ECO:0000256" key="2">
    <source>
        <dbReference type="ARBA" id="ARBA00021549"/>
    </source>
</evidence>
<dbReference type="Pfam" id="PF07963">
    <property type="entry name" value="N_methyl"/>
    <property type="match status" value="1"/>
</dbReference>
<evidence type="ECO:0000313" key="14">
    <source>
        <dbReference type="Proteomes" id="UP001160519"/>
    </source>
</evidence>
<dbReference type="EMBL" id="JAQSDF010000052">
    <property type="protein sequence ID" value="MDI1231987.1"/>
    <property type="molecule type" value="Genomic_DNA"/>
</dbReference>
<evidence type="ECO:0000256" key="7">
    <source>
        <dbReference type="ARBA" id="ARBA00022989"/>
    </source>
</evidence>
<gene>
    <name evidence="13" type="ORF">PSU93_12640</name>
</gene>
<reference evidence="13" key="1">
    <citation type="submission" date="2023-01" db="EMBL/GenBank/DDBJ databases">
        <title>Biogeochemical cycle of methane in antarctic sediments.</title>
        <authorList>
            <person name="Roldan D.M."/>
            <person name="Menes R.J."/>
        </authorList>
    </citation>
    <scope>NUCLEOTIDE SEQUENCE [LARGE SCALE GENOMIC DNA]</scope>
    <source>
        <strain evidence="13">K-2018 MAG008</strain>
    </source>
</reference>
<keyword evidence="8 11" id="KW-0472">Membrane</keyword>
<dbReference type="NCBIfam" id="TIGR02532">
    <property type="entry name" value="IV_pilin_GFxxxE"/>
    <property type="match status" value="1"/>
</dbReference>
<comment type="caution">
    <text evidence="13">The sequence shown here is derived from an EMBL/GenBank/DDBJ whole genome shotgun (WGS) entry which is preliminary data.</text>
</comment>
<feature type="transmembrane region" description="Helical" evidence="11">
    <location>
        <begin position="12"/>
        <end position="32"/>
    </location>
</feature>
<keyword evidence="7 11" id="KW-1133">Transmembrane helix</keyword>
<dbReference type="GO" id="GO:0005886">
    <property type="term" value="C:plasma membrane"/>
    <property type="evidence" value="ECO:0007669"/>
    <property type="project" value="UniProtKB-SubCell"/>
</dbReference>
<protein>
    <recommendedName>
        <fullName evidence="2">Type II secretion system protein H</fullName>
    </recommendedName>
    <alternativeName>
        <fullName evidence="10">General secretion pathway protein H</fullName>
    </alternativeName>
</protein>
<name>A0AA43Q7H5_9GAMM</name>
<dbReference type="Proteomes" id="UP001160519">
    <property type="component" value="Unassembled WGS sequence"/>
</dbReference>
<evidence type="ECO:0000256" key="8">
    <source>
        <dbReference type="ARBA" id="ARBA00023136"/>
    </source>
</evidence>
<evidence type="ECO:0000256" key="4">
    <source>
        <dbReference type="ARBA" id="ARBA00022481"/>
    </source>
</evidence>
<evidence type="ECO:0000256" key="3">
    <source>
        <dbReference type="ARBA" id="ARBA00022475"/>
    </source>
</evidence>
<keyword evidence="6 11" id="KW-0812">Transmembrane</keyword>
<keyword evidence="4" id="KW-0488">Methylation</keyword>
<accession>A0AA43Q7H5</accession>
<evidence type="ECO:0000256" key="10">
    <source>
        <dbReference type="ARBA" id="ARBA00030775"/>
    </source>
</evidence>
<proteinExistence type="inferred from homology"/>
<dbReference type="Gene3D" id="3.30.700.10">
    <property type="entry name" value="Glycoprotein, Type 4 Pilin"/>
    <property type="match status" value="1"/>
</dbReference>
<dbReference type="GO" id="GO:0015628">
    <property type="term" value="P:protein secretion by the type II secretion system"/>
    <property type="evidence" value="ECO:0007669"/>
    <property type="project" value="InterPro"/>
</dbReference>
<feature type="domain" description="General secretion pathway GspH" evidence="12">
    <location>
        <begin position="44"/>
        <end position="144"/>
    </location>
</feature>
<sequence length="162" mass="17021">MNGKTHTGFTLLELMIVVAIIGIIVAIAAPSFSLMLEKQRIQGAAEAVLADLRWARGESIKRNKKVRVTFTTGNNWSYTIDTFPVLSASDGVLPKTVYGSDFASTSLTTNFTSDATTFESVRGTANGGTATITTTNFSAGASVSALGRVRICGNLGGYSSCP</sequence>
<comment type="subcellular location">
    <subcellularLocation>
        <location evidence="1">Cell inner membrane</location>
        <topology evidence="1">Single-pass membrane protein</topology>
    </subcellularLocation>
</comment>
<dbReference type="InterPro" id="IPR012902">
    <property type="entry name" value="N_methyl_site"/>
</dbReference>
<organism evidence="13 14">
    <name type="scientific">Candidatus Methylobacter titanis</name>
    <dbReference type="NCBI Taxonomy" id="3053457"/>
    <lineage>
        <taxon>Bacteria</taxon>
        <taxon>Pseudomonadati</taxon>
        <taxon>Pseudomonadota</taxon>
        <taxon>Gammaproteobacteria</taxon>
        <taxon>Methylococcales</taxon>
        <taxon>Methylococcaceae</taxon>
        <taxon>Methylobacter</taxon>
    </lineage>
</organism>
<dbReference type="PROSITE" id="PS00409">
    <property type="entry name" value="PROKAR_NTER_METHYL"/>
    <property type="match status" value="1"/>
</dbReference>
<dbReference type="AlphaFoldDB" id="A0AA43Q7H5"/>